<accession>A0A1M5TP07</accession>
<evidence type="ECO:0000256" key="1">
    <source>
        <dbReference type="ARBA" id="ARBA00023015"/>
    </source>
</evidence>
<dbReference type="Pfam" id="PF12833">
    <property type="entry name" value="HTH_18"/>
    <property type="match status" value="1"/>
</dbReference>
<proteinExistence type="predicted"/>
<dbReference type="InterPro" id="IPR003313">
    <property type="entry name" value="AraC-bd"/>
</dbReference>
<keyword evidence="1" id="KW-0805">Transcription regulation</keyword>
<dbReference type="AlphaFoldDB" id="A0A1M5TP07"/>
<reference evidence="5 6" key="1">
    <citation type="submission" date="2016-11" db="EMBL/GenBank/DDBJ databases">
        <authorList>
            <person name="Jaros S."/>
            <person name="Januszkiewicz K."/>
            <person name="Wedrychowicz H."/>
        </authorList>
    </citation>
    <scope>NUCLEOTIDE SEQUENCE [LARGE SCALE GENOMIC DNA]</scope>
    <source>
        <strain evidence="5 6">DSM 24574</strain>
    </source>
</reference>
<dbReference type="STRING" id="947013.SAMN04488109_4194"/>
<evidence type="ECO:0000256" key="3">
    <source>
        <dbReference type="ARBA" id="ARBA00023163"/>
    </source>
</evidence>
<dbReference type="InterPro" id="IPR009057">
    <property type="entry name" value="Homeodomain-like_sf"/>
</dbReference>
<dbReference type="SUPFAM" id="SSF46689">
    <property type="entry name" value="Homeodomain-like"/>
    <property type="match status" value="2"/>
</dbReference>
<dbReference type="EMBL" id="FQWQ01000003">
    <property type="protein sequence ID" value="SHH52492.1"/>
    <property type="molecule type" value="Genomic_DNA"/>
</dbReference>
<dbReference type="InterPro" id="IPR011051">
    <property type="entry name" value="RmlC_Cupin_sf"/>
</dbReference>
<dbReference type="PROSITE" id="PS00041">
    <property type="entry name" value="HTH_ARAC_FAMILY_1"/>
    <property type="match status" value="1"/>
</dbReference>
<feature type="domain" description="HTH araC/xylS-type" evidence="4">
    <location>
        <begin position="186"/>
        <end position="284"/>
    </location>
</feature>
<organism evidence="5 6">
    <name type="scientific">Chryseolinea serpens</name>
    <dbReference type="NCBI Taxonomy" id="947013"/>
    <lineage>
        <taxon>Bacteria</taxon>
        <taxon>Pseudomonadati</taxon>
        <taxon>Bacteroidota</taxon>
        <taxon>Cytophagia</taxon>
        <taxon>Cytophagales</taxon>
        <taxon>Fulvivirgaceae</taxon>
        <taxon>Chryseolinea</taxon>
    </lineage>
</organism>
<sequence length="291" mass="34167">MQPVLERLPIKSEESFVVKYFDYRYYPTPWHFHPEYELVLVTASTGQRFIGDNIRTFRENDLALIGPNLPHLYKNGAEYYQPKSKLRAQSIVVHFLEHSFGDDFLLLPEARRLKSLLSRSARGLDILGKTNESVRKKMFELCALKGFPRMLKLLDILQELSESRDYRHISNEPVKGVNAVESSRMNEVFDFVFNNYQREIRLEEVASLTNLAVNSFSRFFSQRTRKTFTSFLNEVRLGQATKLLINQDKSVSEVCFACGFNNLSNFNRQFKKVYKVSPLVFRQEYWKKVMK</sequence>
<dbReference type="Gene3D" id="1.10.10.60">
    <property type="entry name" value="Homeodomain-like"/>
    <property type="match status" value="2"/>
</dbReference>
<name>A0A1M5TP07_9BACT</name>
<dbReference type="InterPro" id="IPR018062">
    <property type="entry name" value="HTH_AraC-typ_CS"/>
</dbReference>
<evidence type="ECO:0000313" key="6">
    <source>
        <dbReference type="Proteomes" id="UP000184212"/>
    </source>
</evidence>
<dbReference type="SUPFAM" id="SSF51182">
    <property type="entry name" value="RmlC-like cupins"/>
    <property type="match status" value="1"/>
</dbReference>
<dbReference type="Gene3D" id="2.60.120.10">
    <property type="entry name" value="Jelly Rolls"/>
    <property type="match status" value="1"/>
</dbReference>
<dbReference type="GO" id="GO:0003700">
    <property type="term" value="F:DNA-binding transcription factor activity"/>
    <property type="evidence" value="ECO:0007669"/>
    <property type="project" value="InterPro"/>
</dbReference>
<dbReference type="Pfam" id="PF02311">
    <property type="entry name" value="AraC_binding"/>
    <property type="match status" value="1"/>
</dbReference>
<dbReference type="SMART" id="SM00342">
    <property type="entry name" value="HTH_ARAC"/>
    <property type="match status" value="1"/>
</dbReference>
<dbReference type="InterPro" id="IPR014710">
    <property type="entry name" value="RmlC-like_jellyroll"/>
</dbReference>
<dbReference type="InterPro" id="IPR018060">
    <property type="entry name" value="HTH_AraC"/>
</dbReference>
<dbReference type="CDD" id="cd06976">
    <property type="entry name" value="cupin_MtlR-like_N"/>
    <property type="match status" value="1"/>
</dbReference>
<dbReference type="Proteomes" id="UP000184212">
    <property type="component" value="Unassembled WGS sequence"/>
</dbReference>
<evidence type="ECO:0000259" key="4">
    <source>
        <dbReference type="PROSITE" id="PS01124"/>
    </source>
</evidence>
<dbReference type="RefSeq" id="WP_073137897.1">
    <property type="nucleotide sequence ID" value="NZ_FQWQ01000003.1"/>
</dbReference>
<protein>
    <submittedName>
        <fullName evidence="5">AraC-type DNA-binding protein</fullName>
    </submittedName>
</protein>
<keyword evidence="3" id="KW-0804">Transcription</keyword>
<evidence type="ECO:0000256" key="2">
    <source>
        <dbReference type="ARBA" id="ARBA00023125"/>
    </source>
</evidence>
<dbReference type="OrthoDB" id="792101at2"/>
<dbReference type="PANTHER" id="PTHR43280:SF27">
    <property type="entry name" value="TRANSCRIPTIONAL REGULATOR MTLR"/>
    <property type="match status" value="1"/>
</dbReference>
<evidence type="ECO:0000313" key="5">
    <source>
        <dbReference type="EMBL" id="SHH52492.1"/>
    </source>
</evidence>
<dbReference type="PROSITE" id="PS01124">
    <property type="entry name" value="HTH_ARAC_FAMILY_2"/>
    <property type="match status" value="1"/>
</dbReference>
<keyword evidence="6" id="KW-1185">Reference proteome</keyword>
<dbReference type="GO" id="GO:0043565">
    <property type="term" value="F:sequence-specific DNA binding"/>
    <property type="evidence" value="ECO:0007669"/>
    <property type="project" value="InterPro"/>
</dbReference>
<keyword evidence="2 5" id="KW-0238">DNA-binding</keyword>
<dbReference type="PANTHER" id="PTHR43280">
    <property type="entry name" value="ARAC-FAMILY TRANSCRIPTIONAL REGULATOR"/>
    <property type="match status" value="1"/>
</dbReference>
<gene>
    <name evidence="5" type="ORF">SAMN04488109_4194</name>
</gene>